<keyword evidence="2" id="KW-1185">Reference proteome</keyword>
<organism evidence="1 2">
    <name type="scientific">Dendrobium nobile</name>
    <name type="common">Orchid</name>
    <dbReference type="NCBI Taxonomy" id="94219"/>
    <lineage>
        <taxon>Eukaryota</taxon>
        <taxon>Viridiplantae</taxon>
        <taxon>Streptophyta</taxon>
        <taxon>Embryophyta</taxon>
        <taxon>Tracheophyta</taxon>
        <taxon>Spermatophyta</taxon>
        <taxon>Magnoliopsida</taxon>
        <taxon>Liliopsida</taxon>
        <taxon>Asparagales</taxon>
        <taxon>Orchidaceae</taxon>
        <taxon>Epidendroideae</taxon>
        <taxon>Malaxideae</taxon>
        <taxon>Dendrobiinae</taxon>
        <taxon>Dendrobium</taxon>
    </lineage>
</organism>
<dbReference type="EMBL" id="JAGYWB010000018">
    <property type="protein sequence ID" value="KAI0492350.1"/>
    <property type="molecule type" value="Genomic_DNA"/>
</dbReference>
<proteinExistence type="predicted"/>
<sequence>MQMRCYPHKLAGLCIGLCCCKGFPHERVLAMMTWAPLAFLEASKHELHMESATNGIMLFLWITNSS</sequence>
<reference evidence="1" key="1">
    <citation type="journal article" date="2022" name="Front. Genet.">
        <title>Chromosome-Scale Assembly of the Dendrobium nobile Genome Provides Insights Into the Molecular Mechanism of the Biosynthesis of the Medicinal Active Ingredient of Dendrobium.</title>
        <authorList>
            <person name="Xu Q."/>
            <person name="Niu S.-C."/>
            <person name="Li K.-L."/>
            <person name="Zheng P.-J."/>
            <person name="Zhang X.-J."/>
            <person name="Jia Y."/>
            <person name="Liu Y."/>
            <person name="Niu Y.-X."/>
            <person name="Yu L.-H."/>
            <person name="Chen D.-F."/>
            <person name="Zhang G.-Q."/>
        </authorList>
    </citation>
    <scope>NUCLEOTIDE SEQUENCE</scope>
    <source>
        <tissue evidence="1">Leaf</tissue>
    </source>
</reference>
<evidence type="ECO:0000313" key="1">
    <source>
        <dbReference type="EMBL" id="KAI0492350.1"/>
    </source>
</evidence>
<dbReference type="Proteomes" id="UP000829196">
    <property type="component" value="Unassembled WGS sequence"/>
</dbReference>
<comment type="caution">
    <text evidence="1">The sequence shown here is derived from an EMBL/GenBank/DDBJ whole genome shotgun (WGS) entry which is preliminary data.</text>
</comment>
<protein>
    <submittedName>
        <fullName evidence="1">Uncharacterized protein</fullName>
    </submittedName>
</protein>
<accession>A0A8T3A815</accession>
<evidence type="ECO:0000313" key="2">
    <source>
        <dbReference type="Proteomes" id="UP000829196"/>
    </source>
</evidence>
<gene>
    <name evidence="1" type="ORF">KFK09_026621</name>
</gene>
<name>A0A8T3A815_DENNO</name>
<dbReference type="AlphaFoldDB" id="A0A8T3A815"/>